<gene>
    <name evidence="2" type="ORF">CDAR_546621</name>
</gene>
<evidence type="ECO:0000256" key="1">
    <source>
        <dbReference type="SAM" id="MobiDB-lite"/>
    </source>
</evidence>
<sequence>MSNRWFFRRQNKDQHRMSASAPKWKVDSTACSTLSSDKGVGRERCLPTLPRIELTASSPTAGHVPPLSPVRNLGVPSLVLQTADSLDNIAPHIPRWDFDHWFLKCLNE</sequence>
<keyword evidence="3" id="KW-1185">Reference proteome</keyword>
<reference evidence="2 3" key="1">
    <citation type="submission" date="2021-06" db="EMBL/GenBank/DDBJ databases">
        <title>Caerostris darwini draft genome.</title>
        <authorList>
            <person name="Kono N."/>
            <person name="Arakawa K."/>
        </authorList>
    </citation>
    <scope>NUCLEOTIDE SEQUENCE [LARGE SCALE GENOMIC DNA]</scope>
</reference>
<dbReference type="Proteomes" id="UP001054837">
    <property type="component" value="Unassembled WGS sequence"/>
</dbReference>
<evidence type="ECO:0000313" key="2">
    <source>
        <dbReference type="EMBL" id="GIX95226.1"/>
    </source>
</evidence>
<dbReference type="EMBL" id="BPLQ01002709">
    <property type="protein sequence ID" value="GIX95226.1"/>
    <property type="molecule type" value="Genomic_DNA"/>
</dbReference>
<dbReference type="AlphaFoldDB" id="A0AAV4PGC7"/>
<evidence type="ECO:0000313" key="3">
    <source>
        <dbReference type="Proteomes" id="UP001054837"/>
    </source>
</evidence>
<proteinExistence type="predicted"/>
<accession>A0AAV4PGC7</accession>
<organism evidence="2 3">
    <name type="scientific">Caerostris darwini</name>
    <dbReference type="NCBI Taxonomy" id="1538125"/>
    <lineage>
        <taxon>Eukaryota</taxon>
        <taxon>Metazoa</taxon>
        <taxon>Ecdysozoa</taxon>
        <taxon>Arthropoda</taxon>
        <taxon>Chelicerata</taxon>
        <taxon>Arachnida</taxon>
        <taxon>Araneae</taxon>
        <taxon>Araneomorphae</taxon>
        <taxon>Entelegynae</taxon>
        <taxon>Araneoidea</taxon>
        <taxon>Araneidae</taxon>
        <taxon>Caerostris</taxon>
    </lineage>
</organism>
<feature type="region of interest" description="Disordered" evidence="1">
    <location>
        <begin position="1"/>
        <end position="21"/>
    </location>
</feature>
<comment type="caution">
    <text evidence="2">The sequence shown here is derived from an EMBL/GenBank/DDBJ whole genome shotgun (WGS) entry which is preliminary data.</text>
</comment>
<protein>
    <submittedName>
        <fullName evidence="2">Uncharacterized protein</fullName>
    </submittedName>
</protein>
<name>A0AAV4PGC7_9ARAC</name>